<comment type="caution">
    <text evidence="2">The sequence shown here is derived from an EMBL/GenBank/DDBJ whole genome shotgun (WGS) entry which is preliminary data.</text>
</comment>
<proteinExistence type="predicted"/>
<evidence type="ECO:0000256" key="1">
    <source>
        <dbReference type="SAM" id="MobiDB-lite"/>
    </source>
</evidence>
<protein>
    <submittedName>
        <fullName evidence="2">Uncharacterized protein</fullName>
    </submittedName>
</protein>
<name>A0ABU6ZGZ7_9FABA</name>
<evidence type="ECO:0000313" key="3">
    <source>
        <dbReference type="Proteomes" id="UP001341840"/>
    </source>
</evidence>
<organism evidence="2 3">
    <name type="scientific">Stylosanthes scabra</name>
    <dbReference type="NCBI Taxonomy" id="79078"/>
    <lineage>
        <taxon>Eukaryota</taxon>
        <taxon>Viridiplantae</taxon>
        <taxon>Streptophyta</taxon>
        <taxon>Embryophyta</taxon>
        <taxon>Tracheophyta</taxon>
        <taxon>Spermatophyta</taxon>
        <taxon>Magnoliopsida</taxon>
        <taxon>eudicotyledons</taxon>
        <taxon>Gunneridae</taxon>
        <taxon>Pentapetalae</taxon>
        <taxon>rosids</taxon>
        <taxon>fabids</taxon>
        <taxon>Fabales</taxon>
        <taxon>Fabaceae</taxon>
        <taxon>Papilionoideae</taxon>
        <taxon>50 kb inversion clade</taxon>
        <taxon>dalbergioids sensu lato</taxon>
        <taxon>Dalbergieae</taxon>
        <taxon>Pterocarpus clade</taxon>
        <taxon>Stylosanthes</taxon>
    </lineage>
</organism>
<reference evidence="2 3" key="1">
    <citation type="journal article" date="2023" name="Plants (Basel)">
        <title>Bridging the Gap: Combining Genomics and Transcriptomics Approaches to Understand Stylosanthes scabra, an Orphan Legume from the Brazilian Caatinga.</title>
        <authorList>
            <person name="Ferreira-Neto J.R.C."/>
            <person name="da Silva M.D."/>
            <person name="Binneck E."/>
            <person name="de Melo N.F."/>
            <person name="da Silva R.H."/>
            <person name="de Melo A.L.T.M."/>
            <person name="Pandolfi V."/>
            <person name="Bustamante F.O."/>
            <person name="Brasileiro-Vidal A.C."/>
            <person name="Benko-Iseppon A.M."/>
        </authorList>
    </citation>
    <scope>NUCLEOTIDE SEQUENCE [LARGE SCALE GENOMIC DNA]</scope>
    <source>
        <tissue evidence="2">Leaves</tissue>
    </source>
</reference>
<keyword evidence="3" id="KW-1185">Reference proteome</keyword>
<gene>
    <name evidence="2" type="ORF">PIB30_052530</name>
</gene>
<dbReference type="Proteomes" id="UP001341840">
    <property type="component" value="Unassembled WGS sequence"/>
</dbReference>
<dbReference type="EMBL" id="JASCZI010272242">
    <property type="protein sequence ID" value="MED6221231.1"/>
    <property type="molecule type" value="Genomic_DNA"/>
</dbReference>
<accession>A0ABU6ZGZ7</accession>
<evidence type="ECO:0000313" key="2">
    <source>
        <dbReference type="EMBL" id="MED6221231.1"/>
    </source>
</evidence>
<feature type="region of interest" description="Disordered" evidence="1">
    <location>
        <begin position="90"/>
        <end position="131"/>
    </location>
</feature>
<sequence length="148" mass="16493">MEEQGYPLTLDNLSERNALFKINVKLNNIDKDDRVYTVSNIFKDDDLVKQHLADDFTNQSNGTEMGGSNFPEDSDVVANLHNQCRDHLDVPIGEDSISTRAPGKKPMADQTSQPSGIDDAENEGQLSTNKFSMRGVKKGRLQIIDSYC</sequence>